<comment type="caution">
    <text evidence="1">The sequence shown here is derived from an EMBL/GenBank/DDBJ whole genome shotgun (WGS) entry which is preliminary data.</text>
</comment>
<protein>
    <submittedName>
        <fullName evidence="1">Uncharacterized protein</fullName>
    </submittedName>
</protein>
<organism evidence="1 2">
    <name type="scientific">Trichinella patagoniensis</name>
    <dbReference type="NCBI Taxonomy" id="990121"/>
    <lineage>
        <taxon>Eukaryota</taxon>
        <taxon>Metazoa</taxon>
        <taxon>Ecdysozoa</taxon>
        <taxon>Nematoda</taxon>
        <taxon>Enoplea</taxon>
        <taxon>Dorylaimia</taxon>
        <taxon>Trichinellida</taxon>
        <taxon>Trichinellidae</taxon>
        <taxon>Trichinella</taxon>
    </lineage>
</organism>
<gene>
    <name evidence="1" type="ORF">T12_8582</name>
</gene>
<reference evidence="1 2" key="1">
    <citation type="submission" date="2015-01" db="EMBL/GenBank/DDBJ databases">
        <title>Evolution of Trichinella species and genotypes.</title>
        <authorList>
            <person name="Korhonen P.K."/>
            <person name="Edoardo P."/>
            <person name="Giuseppe L.R."/>
            <person name="Gasser R.B."/>
        </authorList>
    </citation>
    <scope>NUCLEOTIDE SEQUENCE [LARGE SCALE GENOMIC DNA]</scope>
    <source>
        <strain evidence="1">ISS2496</strain>
    </source>
</reference>
<name>A0A0V1A6Y8_9BILA</name>
<dbReference type="OrthoDB" id="5912673at2759"/>
<keyword evidence="2" id="KW-1185">Reference proteome</keyword>
<evidence type="ECO:0000313" key="2">
    <source>
        <dbReference type="Proteomes" id="UP000054783"/>
    </source>
</evidence>
<proteinExistence type="predicted"/>
<accession>A0A0V1A6Y8</accession>
<sequence>MHDNHQQYSHPDVSSTALGFAIALAMPVQAPPRLTDAVYGNGWKIGSFWPIYFRPFHPEHDLQFGRQISHCKPSSCAFQLSVVLLGLENKPCWCRFLHAGWGRRSLSHAPVHQWIRSEGQQHQAPERTTKSSNQFRTLVSFHCFPTRQLTGTGATLANTCSHKAAPNVSAPDANAYGARRPRSTCQKRHKQLISDDMLKHEAEHKQLFRTAGVQNKNKTHNNVLVDVISCQITASTVAFKLKN</sequence>
<dbReference type="EMBL" id="JYDQ01000025">
    <property type="protein sequence ID" value="KRY20372.1"/>
    <property type="molecule type" value="Genomic_DNA"/>
</dbReference>
<dbReference type="Proteomes" id="UP000054783">
    <property type="component" value="Unassembled WGS sequence"/>
</dbReference>
<dbReference type="AlphaFoldDB" id="A0A0V1A6Y8"/>
<evidence type="ECO:0000313" key="1">
    <source>
        <dbReference type="EMBL" id="KRY20372.1"/>
    </source>
</evidence>